<organism evidence="2 3">
    <name type="scientific">Desmophyllum pertusum</name>
    <dbReference type="NCBI Taxonomy" id="174260"/>
    <lineage>
        <taxon>Eukaryota</taxon>
        <taxon>Metazoa</taxon>
        <taxon>Cnidaria</taxon>
        <taxon>Anthozoa</taxon>
        <taxon>Hexacorallia</taxon>
        <taxon>Scleractinia</taxon>
        <taxon>Caryophylliina</taxon>
        <taxon>Caryophylliidae</taxon>
        <taxon>Desmophyllum</taxon>
    </lineage>
</organism>
<evidence type="ECO:0000313" key="3">
    <source>
        <dbReference type="Proteomes" id="UP001163046"/>
    </source>
</evidence>
<reference evidence="2" key="1">
    <citation type="submission" date="2023-01" db="EMBL/GenBank/DDBJ databases">
        <title>Genome assembly of the deep-sea coral Lophelia pertusa.</title>
        <authorList>
            <person name="Herrera S."/>
            <person name="Cordes E."/>
        </authorList>
    </citation>
    <scope>NUCLEOTIDE SEQUENCE</scope>
    <source>
        <strain evidence="2">USNM1676648</strain>
        <tissue evidence="2">Polyp</tissue>
    </source>
</reference>
<accession>A0A9W9Y6Y8</accession>
<feature type="compositionally biased region" description="Acidic residues" evidence="1">
    <location>
        <begin position="13"/>
        <end position="29"/>
    </location>
</feature>
<keyword evidence="3" id="KW-1185">Reference proteome</keyword>
<name>A0A9W9Y6Y8_9CNID</name>
<evidence type="ECO:0000256" key="1">
    <source>
        <dbReference type="SAM" id="MobiDB-lite"/>
    </source>
</evidence>
<comment type="caution">
    <text evidence="2">The sequence shown here is derived from an EMBL/GenBank/DDBJ whole genome shotgun (WGS) entry which is preliminary data.</text>
</comment>
<feature type="region of interest" description="Disordered" evidence="1">
    <location>
        <begin position="1"/>
        <end position="66"/>
    </location>
</feature>
<protein>
    <submittedName>
        <fullName evidence="2">Uncharacterized protein</fullName>
    </submittedName>
</protein>
<proteinExistence type="predicted"/>
<dbReference type="AlphaFoldDB" id="A0A9W9Y6Y8"/>
<sequence>MDKNAREGGSSDESSDDEGVVWEDVDEANVVDHGMENEGASTSHQHHSPSKKSVEISITESRGCYE</sequence>
<dbReference type="EMBL" id="MU827962">
    <property type="protein sequence ID" value="KAJ7314314.1"/>
    <property type="molecule type" value="Genomic_DNA"/>
</dbReference>
<gene>
    <name evidence="2" type="ORF">OS493_039382</name>
</gene>
<dbReference type="Proteomes" id="UP001163046">
    <property type="component" value="Unassembled WGS sequence"/>
</dbReference>
<feature type="non-terminal residue" evidence="2">
    <location>
        <position position="1"/>
    </location>
</feature>
<evidence type="ECO:0000313" key="2">
    <source>
        <dbReference type="EMBL" id="KAJ7314314.1"/>
    </source>
</evidence>